<evidence type="ECO:0000313" key="2">
    <source>
        <dbReference type="EMBL" id="EMD96081.1"/>
    </source>
</evidence>
<reference evidence="2 3" key="1">
    <citation type="journal article" date="2012" name="PLoS Pathog.">
        <title>Diverse lifestyles and strategies of plant pathogenesis encoded in the genomes of eighteen Dothideomycetes fungi.</title>
        <authorList>
            <person name="Ohm R.A."/>
            <person name="Feau N."/>
            <person name="Henrissat B."/>
            <person name="Schoch C.L."/>
            <person name="Horwitz B.A."/>
            <person name="Barry K.W."/>
            <person name="Condon B.J."/>
            <person name="Copeland A.C."/>
            <person name="Dhillon B."/>
            <person name="Glaser F."/>
            <person name="Hesse C.N."/>
            <person name="Kosti I."/>
            <person name="LaButti K."/>
            <person name="Lindquist E.A."/>
            <person name="Lucas S."/>
            <person name="Salamov A.A."/>
            <person name="Bradshaw R.E."/>
            <person name="Ciuffetti L."/>
            <person name="Hamelin R.C."/>
            <person name="Kema G.H.J."/>
            <person name="Lawrence C."/>
            <person name="Scott J.A."/>
            <person name="Spatafora J.W."/>
            <person name="Turgeon B.G."/>
            <person name="de Wit P.J.G.M."/>
            <person name="Zhong S."/>
            <person name="Goodwin S.B."/>
            <person name="Grigoriev I.V."/>
        </authorList>
    </citation>
    <scope>NUCLEOTIDE SEQUENCE [LARGE SCALE GENOMIC DNA]</scope>
    <source>
        <strain evidence="3">C5 / ATCC 48332 / race O</strain>
    </source>
</reference>
<proteinExistence type="predicted"/>
<gene>
    <name evidence="2" type="ORF">COCHEDRAFT_1210322</name>
</gene>
<dbReference type="HOGENOM" id="CLU_2960399_0_0_1"/>
<protein>
    <submittedName>
        <fullName evidence="2">Uncharacterized protein</fullName>
    </submittedName>
</protein>
<name>M2UR51_COCH5</name>
<reference evidence="3" key="2">
    <citation type="journal article" date="2013" name="PLoS Genet.">
        <title>Comparative genome structure, secondary metabolite, and effector coding capacity across Cochliobolus pathogens.</title>
        <authorList>
            <person name="Condon B.J."/>
            <person name="Leng Y."/>
            <person name="Wu D."/>
            <person name="Bushley K.E."/>
            <person name="Ohm R.A."/>
            <person name="Otillar R."/>
            <person name="Martin J."/>
            <person name="Schackwitz W."/>
            <person name="Grimwood J."/>
            <person name="MohdZainudin N."/>
            <person name="Xue C."/>
            <person name="Wang R."/>
            <person name="Manning V.A."/>
            <person name="Dhillon B."/>
            <person name="Tu Z.J."/>
            <person name="Steffenson B.J."/>
            <person name="Salamov A."/>
            <person name="Sun H."/>
            <person name="Lowry S."/>
            <person name="LaButti K."/>
            <person name="Han J."/>
            <person name="Copeland A."/>
            <person name="Lindquist E."/>
            <person name="Barry K."/>
            <person name="Schmutz J."/>
            <person name="Baker S.E."/>
            <person name="Ciuffetti L.M."/>
            <person name="Grigoriev I.V."/>
            <person name="Zhong S."/>
            <person name="Turgeon B.G."/>
        </authorList>
    </citation>
    <scope>NUCLEOTIDE SEQUENCE [LARGE SCALE GENOMIC DNA]</scope>
    <source>
        <strain evidence="3">C5 / ATCC 48332 / race O</strain>
    </source>
</reference>
<organism evidence="2 3">
    <name type="scientific">Cochliobolus heterostrophus (strain C5 / ATCC 48332 / race O)</name>
    <name type="common">Southern corn leaf blight fungus</name>
    <name type="synonym">Bipolaris maydis</name>
    <dbReference type="NCBI Taxonomy" id="701091"/>
    <lineage>
        <taxon>Eukaryota</taxon>
        <taxon>Fungi</taxon>
        <taxon>Dikarya</taxon>
        <taxon>Ascomycota</taxon>
        <taxon>Pezizomycotina</taxon>
        <taxon>Dothideomycetes</taxon>
        <taxon>Pleosporomycetidae</taxon>
        <taxon>Pleosporales</taxon>
        <taxon>Pleosporineae</taxon>
        <taxon>Pleosporaceae</taxon>
        <taxon>Bipolaris</taxon>
    </lineage>
</organism>
<dbReference type="AlphaFoldDB" id="M2UR51"/>
<evidence type="ECO:0000256" key="1">
    <source>
        <dbReference type="SAM" id="MobiDB-lite"/>
    </source>
</evidence>
<accession>M2UR51</accession>
<dbReference type="Proteomes" id="UP000016936">
    <property type="component" value="Unassembled WGS sequence"/>
</dbReference>
<dbReference type="EMBL" id="KB445570">
    <property type="protein sequence ID" value="EMD96081.1"/>
    <property type="molecule type" value="Genomic_DNA"/>
</dbReference>
<keyword evidence="3" id="KW-1185">Reference proteome</keyword>
<dbReference type="OrthoDB" id="3665623at2759"/>
<feature type="region of interest" description="Disordered" evidence="1">
    <location>
        <begin position="23"/>
        <end position="44"/>
    </location>
</feature>
<evidence type="ECO:0000313" key="3">
    <source>
        <dbReference type="Proteomes" id="UP000016936"/>
    </source>
</evidence>
<sequence length="59" mass="6618">MAVNARFWRANAAASRIIDGVGLGETPRRRHSGPYTQEQRPIREMQLRQQPCHVGAGFA</sequence>